<dbReference type="SUPFAM" id="SSF53850">
    <property type="entry name" value="Periplasmic binding protein-like II"/>
    <property type="match status" value="1"/>
</dbReference>
<evidence type="ECO:0000256" key="2">
    <source>
        <dbReference type="ARBA" id="ARBA00022448"/>
    </source>
</evidence>
<evidence type="ECO:0000256" key="3">
    <source>
        <dbReference type="SAM" id="SignalP"/>
    </source>
</evidence>
<evidence type="ECO:0000313" key="4">
    <source>
        <dbReference type="EMBL" id="MCM3714452.1"/>
    </source>
</evidence>
<dbReference type="InterPro" id="IPR050490">
    <property type="entry name" value="Bact_solute-bd_prot1"/>
</dbReference>
<organism evidence="4 5">
    <name type="scientific">Halalkalibacter oceani</name>
    <dbReference type="NCBI Taxonomy" id="1653776"/>
    <lineage>
        <taxon>Bacteria</taxon>
        <taxon>Bacillati</taxon>
        <taxon>Bacillota</taxon>
        <taxon>Bacilli</taxon>
        <taxon>Bacillales</taxon>
        <taxon>Bacillaceae</taxon>
        <taxon>Halalkalibacter</taxon>
    </lineage>
</organism>
<evidence type="ECO:0000256" key="1">
    <source>
        <dbReference type="ARBA" id="ARBA00008520"/>
    </source>
</evidence>
<dbReference type="EMBL" id="JAMBOL010000007">
    <property type="protein sequence ID" value="MCM3714452.1"/>
    <property type="molecule type" value="Genomic_DNA"/>
</dbReference>
<dbReference type="InterPro" id="IPR006059">
    <property type="entry name" value="SBP"/>
</dbReference>
<feature type="chain" id="PRO_5040834246" evidence="3">
    <location>
        <begin position="25"/>
        <end position="439"/>
    </location>
</feature>
<keyword evidence="3" id="KW-0732">Signal</keyword>
<dbReference type="Gene3D" id="3.40.190.10">
    <property type="entry name" value="Periplasmic binding protein-like II"/>
    <property type="match status" value="2"/>
</dbReference>
<name>A0A9X2DQC4_9BACI</name>
<keyword evidence="2" id="KW-0813">Transport</keyword>
<comment type="caution">
    <text evidence="4">The sequence shown here is derived from an EMBL/GenBank/DDBJ whole genome shotgun (WGS) entry which is preliminary data.</text>
</comment>
<evidence type="ECO:0000313" key="5">
    <source>
        <dbReference type="Proteomes" id="UP001139179"/>
    </source>
</evidence>
<reference evidence="4" key="1">
    <citation type="submission" date="2022-05" db="EMBL/GenBank/DDBJ databases">
        <title>Comparative Genomics of Spacecraft Associated Microbes.</title>
        <authorList>
            <person name="Tran M.T."/>
            <person name="Wright A."/>
            <person name="Seuylemezian A."/>
            <person name="Eisen J."/>
            <person name="Coil D."/>
        </authorList>
    </citation>
    <scope>NUCLEOTIDE SEQUENCE</scope>
    <source>
        <strain evidence="4">214.1.1</strain>
    </source>
</reference>
<dbReference type="PANTHER" id="PTHR43649">
    <property type="entry name" value="ARABINOSE-BINDING PROTEIN-RELATED"/>
    <property type="match status" value="1"/>
</dbReference>
<feature type="signal peptide" evidence="3">
    <location>
        <begin position="1"/>
        <end position="24"/>
    </location>
</feature>
<keyword evidence="5" id="KW-1185">Reference proteome</keyword>
<dbReference type="AlphaFoldDB" id="A0A9X2DQC4"/>
<proteinExistence type="inferred from homology"/>
<protein>
    <submittedName>
        <fullName evidence="4">ABC transporter substrate-binding protein</fullName>
    </submittedName>
</protein>
<dbReference type="PANTHER" id="PTHR43649:SF29">
    <property type="entry name" value="OSMOPROTECTIVE COMPOUNDS-BINDING PROTEIN GGTB"/>
    <property type="match status" value="1"/>
</dbReference>
<comment type="similarity">
    <text evidence="1">Belongs to the bacterial solute-binding protein 1 family.</text>
</comment>
<sequence length="439" mass="48704">MNKRRNVWVTGVIILLLAVITACSSSDETGNEEDTSTENSDAVSLRVLHGYTGEQPQAPVFEPALENFDASHDDIDLTIEASAGNSIREKLLAEMAANSEPDVFTHWGVRRVENYIKSDKIADLSELIAEDSDLTDRFVDGSYNAIEYHGGVYGLPLSSYQYYLVINKALFEEHGVEVPTTYDELVTAVNQFTEAGLIPFAANNHSARYMMLTWLAQKTTLDTLITNVTGEVPFGDELLQAAEKAAELQRLGAFPEGKETLSTLQSLELFNSERSPMMYQHSWTVGSIAPELIDQVEVIPFPLADSEAEPTVIAGTGFFAFMSQKAYDDPEKREAAWELLKELTGPQVGKDFIEIAGNLTPVAVEHDRDKASPVMNEVLDMAATSEKVIPSLDEQLTSQEVADNYWDLTDQLSLQAISPEDYVDAFNQMIQEYPNTQYE</sequence>
<dbReference type="Pfam" id="PF01547">
    <property type="entry name" value="SBP_bac_1"/>
    <property type="match status" value="1"/>
</dbReference>
<dbReference type="Proteomes" id="UP001139179">
    <property type="component" value="Unassembled WGS sequence"/>
</dbReference>
<dbReference type="PROSITE" id="PS51257">
    <property type="entry name" value="PROKAR_LIPOPROTEIN"/>
    <property type="match status" value="1"/>
</dbReference>
<gene>
    <name evidence="4" type="ORF">M3202_10170</name>
</gene>
<dbReference type="RefSeq" id="WP_251223232.1">
    <property type="nucleotide sequence ID" value="NZ_JAMBOL010000007.1"/>
</dbReference>
<accession>A0A9X2DQC4</accession>